<evidence type="ECO:0000256" key="6">
    <source>
        <dbReference type="ARBA" id="ARBA00022837"/>
    </source>
</evidence>
<keyword evidence="4" id="KW-0800">Toxin</keyword>
<dbReference type="SUPFAM" id="SSF51120">
    <property type="entry name" value="beta-Roll"/>
    <property type="match status" value="2"/>
</dbReference>
<protein>
    <submittedName>
        <fullName evidence="11">DUF4214 domain-containing protein</fullName>
    </submittedName>
</protein>
<proteinExistence type="predicted"/>
<feature type="domain" description="DUF4214" evidence="10">
    <location>
        <begin position="1026"/>
        <end position="1069"/>
    </location>
</feature>
<sequence length="1304" mass="141299">MAILNAYNDLILFHDLDGRYGVFDPNNGDIEVLGDFGLLLTDITYADAHGLLAIDFSTMYSVDINSEILEFKMELPTQFANSFGFSPRLHATYENPYAVVAGTDGMFHSIRVDNGEILTEGSLPDGYSASGDIFWYERGDGTAEWVVSAETGGGLLGKSYEFVRYVYEVVGEDIEYLRADTTSHGVADLWALAPAGTGEDFYGFAGSKIYRFSFEPDVVTQVTDIADLGFMELAGATKIPASLLEEPSDTFVLPRITGNILLELAYIADAAYQQSAGVGDWTPLTTEMLQQVGVTEVIPGFDGNGVQHIHVTDSLLFTTRAHAYVGEVEGRPTIVLAFSGTHESSNFLGAAELFSQAGRWKNYFDAHEPFIRAVANFAQESDYQLLVTGHSLGGILTEATAASLDIEGIPDDAYFVTFASPGSEAEVTGDHSDNLINFVRVDDPVPRTDNILWNRDGVTVNLVTTANPLSLSTANHSMDEKYIPSMERYISKFGADGSDSFRDIEDALLKGNSSLPLLDNPDSPTPDFLVMSAYYSNVPLRGSLDYGIGVLSSSLYLSNAVGDATRPLNSNFSIPSVSYGEITTIEPSAMSEQDVFSRDVELDDIESGQSIYIGGVRDVGVGAVEGSLVIYVDEDNSGEIDSRITIQGDHDLSLLQFEMTDIGLRISYGDPLPMGDSVLMGSNADEEIIGTDGPDIIRGVGGNNVLLGGGGDDVIFGGTGNDTLVGGDGNNHLIVTSGSNVMRGGPGNDVLEARSAGLNILDGGSGDDVLIGFFGPTHYYFDAGWGYDIIIERDGITHSMADIDKIIFREGVDPDDLEFEIDSDANLLISSINESDTILISGQFASPDSAQVELLTFEHMPDVYIDLTVPGDFGLNDDLVPNSPPVVVDDAFTTRPGVEVTGNVLTNDFDPDDAELRVVSFSYAGDGTLTVLADGRFTYIPDTNFEGLEEFVYIVTDGQGGSGTAKVEISVQANETVSEPTVIDEFTAVLDAAGWSWPGELDDSLKSTEPFLNYPDLDSVLDPVIRLYTGMLGRAPDKDGAEYWVTQINAGKSLRDLANGFLQSEEFTGLINQMGGGIEGSIEALYQNVLGRNADEEGRTYWINEWNSGRVDLADIALSFTNSAEYIDTSYSLVQGAKILLWGVNMEELSPEALGFDMLAFAEEQHVAESLVRLYTGVLDREPDIEGFDYWLARTNEPSELDTLSNSFINSAEFLDGEQSVTPEVLIDKLYRNVLDREPDDNGYDYWLDALGSGEIDPGNMVLGFTNSDEYRQESQPLVDDYLQQHYDGGLVGVPVDIESYLLG</sequence>
<organism evidence="11 12">
    <name type="scientific">Halomonas tibetensis</name>
    <dbReference type="NCBI Taxonomy" id="2259590"/>
    <lineage>
        <taxon>Bacteria</taxon>
        <taxon>Pseudomonadati</taxon>
        <taxon>Pseudomonadota</taxon>
        <taxon>Gammaproteobacteria</taxon>
        <taxon>Oceanospirillales</taxon>
        <taxon>Halomonadaceae</taxon>
        <taxon>Halomonas</taxon>
    </lineage>
</organism>
<dbReference type="Pfam" id="PF13946">
    <property type="entry name" value="DUF4214"/>
    <property type="match status" value="3"/>
</dbReference>
<keyword evidence="12" id="KW-1185">Reference proteome</keyword>
<reference evidence="12" key="1">
    <citation type="journal article" date="2019" name="Int. J. Syst. Evol. Microbiol.">
        <title>The Global Catalogue of Microorganisms (GCM) 10K type strain sequencing project: providing services to taxonomists for standard genome sequencing and annotation.</title>
        <authorList>
            <consortium name="The Broad Institute Genomics Platform"/>
            <consortium name="The Broad Institute Genome Sequencing Center for Infectious Disease"/>
            <person name="Wu L."/>
            <person name="Ma J."/>
        </authorList>
    </citation>
    <scope>NUCLEOTIDE SEQUENCE [LARGE SCALE GENOMIC DNA]</scope>
    <source>
        <strain evidence="12">KCTC 52660</strain>
    </source>
</reference>
<feature type="domain" description="DUF4214" evidence="10">
    <location>
        <begin position="1082"/>
        <end position="1127"/>
    </location>
</feature>
<keyword evidence="3" id="KW-0964">Secreted</keyword>
<evidence type="ECO:0000256" key="7">
    <source>
        <dbReference type="ARBA" id="ARBA00023026"/>
    </source>
</evidence>
<evidence type="ECO:0000256" key="8">
    <source>
        <dbReference type="ARBA" id="ARBA00023136"/>
    </source>
</evidence>
<dbReference type="Proteomes" id="UP001595386">
    <property type="component" value="Unassembled WGS sequence"/>
</dbReference>
<dbReference type="RefSeq" id="WP_379760630.1">
    <property type="nucleotide sequence ID" value="NZ_JBHRSQ010000020.1"/>
</dbReference>
<evidence type="ECO:0000256" key="5">
    <source>
        <dbReference type="ARBA" id="ARBA00022737"/>
    </source>
</evidence>
<dbReference type="InterPro" id="IPR038255">
    <property type="entry name" value="PBS_linker_sf"/>
</dbReference>
<dbReference type="Pfam" id="PF00353">
    <property type="entry name" value="HemolysinCabind"/>
    <property type="match status" value="3"/>
</dbReference>
<dbReference type="PRINTS" id="PR00313">
    <property type="entry name" value="CABNDNGRPT"/>
</dbReference>
<evidence type="ECO:0000313" key="11">
    <source>
        <dbReference type="EMBL" id="MFC2993214.1"/>
    </source>
</evidence>
<dbReference type="EMBL" id="JBHRSQ010000020">
    <property type="protein sequence ID" value="MFC2993214.1"/>
    <property type="molecule type" value="Genomic_DNA"/>
</dbReference>
<keyword evidence="5" id="KW-0677">Repeat</keyword>
<keyword evidence="6" id="KW-0106">Calcium</keyword>
<gene>
    <name evidence="11" type="ORF">ACFODV_14410</name>
</gene>
<dbReference type="InterPro" id="IPR011049">
    <property type="entry name" value="Serralysin-like_metalloprot_C"/>
</dbReference>
<dbReference type="PRINTS" id="PR01488">
    <property type="entry name" value="RTXTOXINA"/>
</dbReference>
<evidence type="ECO:0000259" key="9">
    <source>
        <dbReference type="Pfam" id="PF01764"/>
    </source>
</evidence>
<keyword evidence="7" id="KW-0843">Virulence</keyword>
<evidence type="ECO:0000256" key="4">
    <source>
        <dbReference type="ARBA" id="ARBA00022656"/>
    </source>
</evidence>
<dbReference type="InterPro" id="IPR025282">
    <property type="entry name" value="DUF4214"/>
</dbReference>
<evidence type="ECO:0000259" key="10">
    <source>
        <dbReference type="Pfam" id="PF13946"/>
    </source>
</evidence>
<dbReference type="InterPro" id="IPR001343">
    <property type="entry name" value="Hemolysn_Ca-bd"/>
</dbReference>
<dbReference type="PANTHER" id="PTHR38340:SF1">
    <property type="entry name" value="S-LAYER PROTEIN"/>
    <property type="match status" value="1"/>
</dbReference>
<comment type="subcellular location">
    <subcellularLocation>
        <location evidence="1">Membrane</location>
    </subcellularLocation>
    <subcellularLocation>
        <location evidence="2">Secreted</location>
    </subcellularLocation>
</comment>
<dbReference type="InterPro" id="IPR050557">
    <property type="entry name" value="RTX_toxin/Mannuronan_C5-epim"/>
</dbReference>
<dbReference type="InterPro" id="IPR029058">
    <property type="entry name" value="AB_hydrolase_fold"/>
</dbReference>
<evidence type="ECO:0000256" key="1">
    <source>
        <dbReference type="ARBA" id="ARBA00004370"/>
    </source>
</evidence>
<dbReference type="Gene3D" id="2.60.40.3440">
    <property type="match status" value="1"/>
</dbReference>
<dbReference type="InterPro" id="IPR002921">
    <property type="entry name" value="Fungal_lipase-type"/>
</dbReference>
<dbReference type="Pfam" id="PF17963">
    <property type="entry name" value="Big_9"/>
    <property type="match status" value="1"/>
</dbReference>
<dbReference type="SUPFAM" id="SSF69322">
    <property type="entry name" value="Tricorn protease domain 2"/>
    <property type="match status" value="1"/>
</dbReference>
<dbReference type="Gene3D" id="2.150.10.10">
    <property type="entry name" value="Serralysin-like metalloprotease, C-terminal"/>
    <property type="match status" value="1"/>
</dbReference>
<dbReference type="Gene3D" id="1.10.3130.20">
    <property type="entry name" value="Phycobilisome linker domain"/>
    <property type="match status" value="2"/>
</dbReference>
<feature type="domain" description="Fungal lipase-type" evidence="9">
    <location>
        <begin position="377"/>
        <end position="449"/>
    </location>
</feature>
<dbReference type="Gene3D" id="3.40.50.1820">
    <property type="entry name" value="alpha/beta hydrolase"/>
    <property type="match status" value="1"/>
</dbReference>
<accession>A0ABV7B907</accession>
<keyword evidence="8" id="KW-0472">Membrane</keyword>
<evidence type="ECO:0000256" key="3">
    <source>
        <dbReference type="ARBA" id="ARBA00022525"/>
    </source>
</evidence>
<comment type="caution">
    <text evidence="11">The sequence shown here is derived from an EMBL/GenBank/DDBJ whole genome shotgun (WGS) entry which is preliminary data.</text>
</comment>
<evidence type="ECO:0000313" key="12">
    <source>
        <dbReference type="Proteomes" id="UP001595386"/>
    </source>
</evidence>
<dbReference type="Pfam" id="PF01764">
    <property type="entry name" value="Lipase_3"/>
    <property type="match status" value="1"/>
</dbReference>
<dbReference type="SUPFAM" id="SSF53474">
    <property type="entry name" value="alpha/beta-Hydrolases"/>
    <property type="match status" value="1"/>
</dbReference>
<dbReference type="InterPro" id="IPR003995">
    <property type="entry name" value="RTX_toxin_determinant-A"/>
</dbReference>
<name>A0ABV7B907_9GAMM</name>
<dbReference type="PANTHER" id="PTHR38340">
    <property type="entry name" value="S-LAYER PROTEIN"/>
    <property type="match status" value="1"/>
</dbReference>
<feature type="domain" description="DUF4214" evidence="10">
    <location>
        <begin position="1206"/>
        <end position="1272"/>
    </location>
</feature>
<evidence type="ECO:0000256" key="2">
    <source>
        <dbReference type="ARBA" id="ARBA00004613"/>
    </source>
</evidence>